<keyword evidence="3" id="KW-1185">Reference proteome</keyword>
<dbReference type="EMBL" id="JADOFV010000001">
    <property type="protein sequence ID" value="MBF7126230.1"/>
    <property type="molecule type" value="Genomic_DNA"/>
</dbReference>
<keyword evidence="2" id="KW-0560">Oxidoreductase</keyword>
<reference evidence="1" key="2">
    <citation type="submission" date="2019-12" db="EMBL/GenBank/DDBJ databases">
        <title>SpeciesPrimer: A bioinformatics pipeline dedicated to the design of qPCR primers for the quantification of bacterial species.</title>
        <authorList>
            <person name="Dreier M."/>
            <person name="Berthoud H."/>
            <person name="Shani N."/>
            <person name="Wechsler D."/>
            <person name="Junier P."/>
        </authorList>
    </citation>
    <scope>NUCLEOTIDE SEQUENCE</scope>
    <source>
        <strain evidence="1">FAM13073</strain>
    </source>
</reference>
<name>A0A6L5A469_PEDPE</name>
<gene>
    <name evidence="1" type="ORF">GBO79_02955</name>
    <name evidence="2" type="ORF">ITQ97_00060</name>
</gene>
<dbReference type="AlphaFoldDB" id="A0A6L5A469"/>
<protein>
    <submittedName>
        <fullName evidence="2">Monooxygenase</fullName>
    </submittedName>
</protein>
<keyword evidence="2" id="KW-0503">Monooxygenase</keyword>
<evidence type="ECO:0000313" key="4">
    <source>
        <dbReference type="Proteomes" id="UP000743107"/>
    </source>
</evidence>
<dbReference type="Gene3D" id="3.30.70.100">
    <property type="match status" value="1"/>
</dbReference>
<dbReference type="Proteomes" id="UP000472573">
    <property type="component" value="Unassembled WGS sequence"/>
</dbReference>
<proteinExistence type="predicted"/>
<comment type="caution">
    <text evidence="2">The sequence shown here is derived from an EMBL/GenBank/DDBJ whole genome shotgun (WGS) entry which is preliminary data.</text>
</comment>
<evidence type="ECO:0000313" key="1">
    <source>
        <dbReference type="EMBL" id="KAF0415298.1"/>
    </source>
</evidence>
<sequence>MDGGAYVMKNLNVSFGSEPVLREIKEKYASRKMTLLSNSAKETSFQLVDFSDQKNVFYSPNRYRVLFESPFLNMGDIFIYDFFDLAGDSLSAFDEKVRHWSGINADSSFLQSVLLLSPLDGKPHNRAVLTIWSTNKSDQVTLDTHDLKKTLEPYVNHNYFRTTYKVLS</sequence>
<dbReference type="GO" id="GO:0004497">
    <property type="term" value="F:monooxygenase activity"/>
    <property type="evidence" value="ECO:0007669"/>
    <property type="project" value="UniProtKB-KW"/>
</dbReference>
<dbReference type="Proteomes" id="UP000743107">
    <property type="component" value="Unassembled WGS sequence"/>
</dbReference>
<dbReference type="EMBL" id="WENB01000001">
    <property type="protein sequence ID" value="KAF0415298.1"/>
    <property type="molecule type" value="Genomic_DNA"/>
</dbReference>
<reference evidence="3" key="3">
    <citation type="submission" date="2020-03" db="EMBL/GenBank/DDBJ databases">
        <title>SpeciesPrimer: A bioinformatics pipeline dedicated to the design of qPCR primers for the quantification of bacterial species.</title>
        <authorList>
            <person name="Dreier M."/>
            <person name="Berthoud H."/>
            <person name="Shani N."/>
            <person name="Wechsler D."/>
            <person name="Junier P."/>
        </authorList>
    </citation>
    <scope>NUCLEOTIDE SEQUENCE [LARGE SCALE GENOMIC DNA]</scope>
    <source>
        <strain evidence="3">FAM13073</strain>
    </source>
</reference>
<evidence type="ECO:0000313" key="3">
    <source>
        <dbReference type="Proteomes" id="UP000472573"/>
    </source>
</evidence>
<evidence type="ECO:0000313" key="2">
    <source>
        <dbReference type="EMBL" id="MBF7126230.1"/>
    </source>
</evidence>
<reference evidence="2" key="4">
    <citation type="submission" date="2020-11" db="EMBL/GenBank/DDBJ databases">
        <title>Antibiotic susceptibility profiles of Pediococcus pentosaceus from various origins and their implications for the safety assessment of strains with food-technology applications.</title>
        <authorList>
            <person name="Shani N."/>
            <person name="Oberhaensli S."/>
            <person name="Arias E."/>
        </authorList>
    </citation>
    <scope>NUCLEOTIDE SEQUENCE</scope>
    <source>
        <strain evidence="2">FAM 19164</strain>
    </source>
</reference>
<reference evidence="1" key="1">
    <citation type="submission" date="2019-10" db="EMBL/GenBank/DDBJ databases">
        <authorList>
            <person name="Irmler S."/>
            <person name="Berthoud H."/>
            <person name="Roetschi A."/>
            <person name="Arias E."/>
            <person name="Shani N."/>
            <person name="Wuethrich D."/>
            <person name="Bruggmann R."/>
        </authorList>
    </citation>
    <scope>NUCLEOTIDE SEQUENCE</scope>
    <source>
        <strain evidence="1">FAM13073</strain>
    </source>
</reference>
<accession>A0A6L5A469</accession>
<organism evidence="2 4">
    <name type="scientific">Pediococcus pentosaceus</name>
    <dbReference type="NCBI Taxonomy" id="1255"/>
    <lineage>
        <taxon>Bacteria</taxon>
        <taxon>Bacillati</taxon>
        <taxon>Bacillota</taxon>
        <taxon>Bacilli</taxon>
        <taxon>Lactobacillales</taxon>
        <taxon>Lactobacillaceae</taxon>
        <taxon>Pediococcus</taxon>
    </lineage>
</organism>